<comment type="caution">
    <text evidence="2">The sequence shown here is derived from an EMBL/GenBank/DDBJ whole genome shotgun (WGS) entry which is preliminary data.</text>
</comment>
<dbReference type="Proteomes" id="UP000438429">
    <property type="component" value="Unassembled WGS sequence"/>
</dbReference>
<feature type="region of interest" description="Disordered" evidence="1">
    <location>
        <begin position="32"/>
        <end position="83"/>
    </location>
</feature>
<dbReference type="EMBL" id="VEVO01000016">
    <property type="protein sequence ID" value="KAF0029841.1"/>
    <property type="molecule type" value="Genomic_DNA"/>
</dbReference>
<name>A0A6A4SFA7_SCOMX</name>
<feature type="region of interest" description="Disordered" evidence="1">
    <location>
        <begin position="125"/>
        <end position="163"/>
    </location>
</feature>
<evidence type="ECO:0000256" key="1">
    <source>
        <dbReference type="SAM" id="MobiDB-lite"/>
    </source>
</evidence>
<feature type="compositionally biased region" description="Basic and acidic residues" evidence="1">
    <location>
        <begin position="71"/>
        <end position="82"/>
    </location>
</feature>
<accession>A0A6A4SFA7</accession>
<dbReference type="AlphaFoldDB" id="A0A6A4SFA7"/>
<sequence length="222" mass="25115">MGLSAEGQWEMKRGPIARAARYSLIHCVSDTDNTATRRGRKAERVRWGGKEKKKKKKRNKGTNEYSVRGGGRKEGRKEEEKQMLQMSPRFDDGPNLIYPFYLPPVFGAISPLPRLSLMLVSPGFLSPGEEEEEEEEEEEGRGFSGGSQQSQEVTDDAYVPRRAPDGHESIVFKRGFNEHHVNVPLHIRLANAEHGRSKQQQTQNPVVSHETVFGSKTRIVFL</sequence>
<proteinExistence type="predicted"/>
<gene>
    <name evidence="2" type="ORF">F2P81_018946</name>
</gene>
<evidence type="ECO:0000313" key="3">
    <source>
        <dbReference type="Proteomes" id="UP000438429"/>
    </source>
</evidence>
<feature type="compositionally biased region" description="Acidic residues" evidence="1">
    <location>
        <begin position="128"/>
        <end position="139"/>
    </location>
</feature>
<reference evidence="2 3" key="1">
    <citation type="submission" date="2019-06" db="EMBL/GenBank/DDBJ databases">
        <title>Draft genomes of female and male turbot (Scophthalmus maximus).</title>
        <authorList>
            <person name="Xu H."/>
            <person name="Xu X.-W."/>
            <person name="Shao C."/>
            <person name="Chen S."/>
        </authorList>
    </citation>
    <scope>NUCLEOTIDE SEQUENCE [LARGE SCALE GENOMIC DNA]</scope>
    <source>
        <strain evidence="2">Ysfricsl-2016a</strain>
        <tissue evidence="2">Blood</tissue>
    </source>
</reference>
<feature type="compositionally biased region" description="Basic residues" evidence="1">
    <location>
        <begin position="51"/>
        <end position="60"/>
    </location>
</feature>
<organism evidence="2 3">
    <name type="scientific">Scophthalmus maximus</name>
    <name type="common">Turbot</name>
    <name type="synonym">Psetta maxima</name>
    <dbReference type="NCBI Taxonomy" id="52904"/>
    <lineage>
        <taxon>Eukaryota</taxon>
        <taxon>Metazoa</taxon>
        <taxon>Chordata</taxon>
        <taxon>Craniata</taxon>
        <taxon>Vertebrata</taxon>
        <taxon>Euteleostomi</taxon>
        <taxon>Actinopterygii</taxon>
        <taxon>Neopterygii</taxon>
        <taxon>Teleostei</taxon>
        <taxon>Neoteleostei</taxon>
        <taxon>Acanthomorphata</taxon>
        <taxon>Carangaria</taxon>
        <taxon>Pleuronectiformes</taxon>
        <taxon>Pleuronectoidei</taxon>
        <taxon>Scophthalmidae</taxon>
        <taxon>Scophthalmus</taxon>
    </lineage>
</organism>
<evidence type="ECO:0000313" key="2">
    <source>
        <dbReference type="EMBL" id="KAF0029841.1"/>
    </source>
</evidence>
<protein>
    <submittedName>
        <fullName evidence="2">Uncharacterized protein</fullName>
    </submittedName>
</protein>